<comment type="caution">
    <text evidence="1">The sequence shown here is derived from an EMBL/GenBank/DDBJ whole genome shotgun (WGS) entry which is preliminary data.</text>
</comment>
<organism evidence="1 2">
    <name type="scientific">Glarea lozoyensis (strain ATCC 74030 / MF5533)</name>
    <dbReference type="NCBI Taxonomy" id="1104152"/>
    <lineage>
        <taxon>Eukaryota</taxon>
        <taxon>Fungi</taxon>
        <taxon>Dikarya</taxon>
        <taxon>Ascomycota</taxon>
        <taxon>Pezizomycotina</taxon>
        <taxon>Leotiomycetes</taxon>
        <taxon>Helotiales</taxon>
        <taxon>Helotiaceae</taxon>
        <taxon>Glarea</taxon>
    </lineage>
</organism>
<protein>
    <submittedName>
        <fullName evidence="1">Uncharacterized protein</fullName>
    </submittedName>
</protein>
<sequence>MKGGLREEKGMVCGRECRLEFLEKVLMEDLNGRGERPDQIAKEKVCGAACLSDAHRPPWFQIYYQTSGTNLIWGDCSFRFRRRGL</sequence>
<reference evidence="1 2" key="1">
    <citation type="journal article" date="2012" name="Eukaryot. Cell">
        <title>Genome sequence of the fungus Glarea lozoyensis: the first genome sequence of a species from the Helotiaceae family.</title>
        <authorList>
            <person name="Youssar L."/>
            <person name="Gruening B.A."/>
            <person name="Erxleben A."/>
            <person name="Guenther S."/>
            <person name="Huettel W."/>
        </authorList>
    </citation>
    <scope>NUCLEOTIDE SEQUENCE [LARGE SCALE GENOMIC DNA]</scope>
    <source>
        <strain evidence="2">ATCC 74030 / MF5533</strain>
    </source>
</reference>
<dbReference type="AlphaFoldDB" id="H0EMU5"/>
<dbReference type="Proteomes" id="UP000005446">
    <property type="component" value="Unassembled WGS sequence"/>
</dbReference>
<dbReference type="InParanoid" id="H0EMU5"/>
<evidence type="ECO:0000313" key="1">
    <source>
        <dbReference type="EMBL" id="EHL00174.1"/>
    </source>
</evidence>
<accession>H0EMU5</accession>
<dbReference type="EMBL" id="AGUE01000094">
    <property type="protein sequence ID" value="EHL00174.1"/>
    <property type="molecule type" value="Genomic_DNA"/>
</dbReference>
<name>H0EMU5_GLAL7</name>
<gene>
    <name evidence="1" type="ORF">M7I_3943</name>
</gene>
<dbReference type="HOGENOM" id="CLU_2512831_0_0_1"/>
<proteinExistence type="predicted"/>
<keyword evidence="2" id="KW-1185">Reference proteome</keyword>
<evidence type="ECO:0000313" key="2">
    <source>
        <dbReference type="Proteomes" id="UP000005446"/>
    </source>
</evidence>